<feature type="transmembrane region" description="Helical" evidence="5">
    <location>
        <begin position="377"/>
        <end position="397"/>
    </location>
</feature>
<dbReference type="GO" id="GO:0016746">
    <property type="term" value="F:acyltransferase activity"/>
    <property type="evidence" value="ECO:0007669"/>
    <property type="project" value="UniProtKB-KW"/>
</dbReference>
<comment type="similarity">
    <text evidence="1">Belongs to the 1-acyl-sn-glycerol-3-phosphate acyltransferase family.</text>
</comment>
<evidence type="ECO:0000313" key="8">
    <source>
        <dbReference type="Proteomes" id="UP000800041"/>
    </source>
</evidence>
<dbReference type="InterPro" id="IPR002123">
    <property type="entry name" value="Plipid/glycerol_acylTrfase"/>
</dbReference>
<dbReference type="Pfam" id="PF16076">
    <property type="entry name" value="Acyltransf_C"/>
    <property type="match status" value="1"/>
</dbReference>
<dbReference type="CDD" id="cd07990">
    <property type="entry name" value="LPLAT_LCLAT1-like"/>
    <property type="match status" value="1"/>
</dbReference>
<feature type="compositionally biased region" description="Low complexity" evidence="4">
    <location>
        <begin position="564"/>
        <end position="573"/>
    </location>
</feature>
<evidence type="ECO:0000259" key="6">
    <source>
        <dbReference type="SMART" id="SM00563"/>
    </source>
</evidence>
<dbReference type="Pfam" id="PF01553">
    <property type="entry name" value="Acyltransferase"/>
    <property type="match status" value="1"/>
</dbReference>
<reference evidence="7" key="1">
    <citation type="journal article" date="2020" name="Stud. Mycol.">
        <title>101 Dothideomycetes genomes: a test case for predicting lifestyles and emergence of pathogens.</title>
        <authorList>
            <person name="Haridas S."/>
            <person name="Albert R."/>
            <person name="Binder M."/>
            <person name="Bloem J."/>
            <person name="Labutti K."/>
            <person name="Salamov A."/>
            <person name="Andreopoulos B."/>
            <person name="Baker S."/>
            <person name="Barry K."/>
            <person name="Bills G."/>
            <person name="Bluhm B."/>
            <person name="Cannon C."/>
            <person name="Castanera R."/>
            <person name="Culley D."/>
            <person name="Daum C."/>
            <person name="Ezra D."/>
            <person name="Gonzalez J."/>
            <person name="Henrissat B."/>
            <person name="Kuo A."/>
            <person name="Liang C."/>
            <person name="Lipzen A."/>
            <person name="Lutzoni F."/>
            <person name="Magnuson J."/>
            <person name="Mondo S."/>
            <person name="Nolan M."/>
            <person name="Ohm R."/>
            <person name="Pangilinan J."/>
            <person name="Park H.-J."/>
            <person name="Ramirez L."/>
            <person name="Alfaro M."/>
            <person name="Sun H."/>
            <person name="Tritt A."/>
            <person name="Yoshinaga Y."/>
            <person name="Zwiers L.-H."/>
            <person name="Turgeon B."/>
            <person name="Goodwin S."/>
            <person name="Spatafora J."/>
            <person name="Crous P."/>
            <person name="Grigoriev I."/>
        </authorList>
    </citation>
    <scope>NUCLEOTIDE SEQUENCE</scope>
    <source>
        <strain evidence="7">CBS 113979</strain>
    </source>
</reference>
<dbReference type="SMART" id="SM00563">
    <property type="entry name" value="PlsC"/>
    <property type="match status" value="1"/>
</dbReference>
<evidence type="ECO:0000256" key="3">
    <source>
        <dbReference type="ARBA" id="ARBA00023315"/>
    </source>
</evidence>
<keyword evidence="5" id="KW-0472">Membrane</keyword>
<feature type="region of interest" description="Disordered" evidence="4">
    <location>
        <begin position="413"/>
        <end position="467"/>
    </location>
</feature>
<evidence type="ECO:0000256" key="2">
    <source>
        <dbReference type="ARBA" id="ARBA00022679"/>
    </source>
</evidence>
<dbReference type="Proteomes" id="UP000800041">
    <property type="component" value="Unassembled WGS sequence"/>
</dbReference>
<feature type="region of interest" description="Disordered" evidence="4">
    <location>
        <begin position="564"/>
        <end position="717"/>
    </location>
</feature>
<dbReference type="EMBL" id="ML977143">
    <property type="protein sequence ID" value="KAF1990052.1"/>
    <property type="molecule type" value="Genomic_DNA"/>
</dbReference>
<protein>
    <submittedName>
        <fullName evidence="7">Acyltransferase-domain-containing protein</fullName>
    </submittedName>
</protein>
<proteinExistence type="inferred from homology"/>
<feature type="compositionally biased region" description="Low complexity" evidence="4">
    <location>
        <begin position="435"/>
        <end position="449"/>
    </location>
</feature>
<feature type="domain" description="Phospholipid/glycerol acyltransferase" evidence="6">
    <location>
        <begin position="130"/>
        <end position="252"/>
    </location>
</feature>
<feature type="compositionally biased region" description="Polar residues" evidence="4">
    <location>
        <begin position="611"/>
        <end position="625"/>
    </location>
</feature>
<keyword evidence="5" id="KW-1133">Transmembrane helix</keyword>
<feature type="compositionally biased region" description="Low complexity" evidence="4">
    <location>
        <begin position="639"/>
        <end position="649"/>
    </location>
</feature>
<accession>A0A6G1HAH1</accession>
<dbReference type="PANTHER" id="PTHR10983:SF16">
    <property type="entry name" value="LYSOCARDIOLIPIN ACYLTRANSFERASE 1"/>
    <property type="match status" value="1"/>
</dbReference>
<evidence type="ECO:0000313" key="7">
    <source>
        <dbReference type="EMBL" id="KAF1990052.1"/>
    </source>
</evidence>
<name>A0A6G1HAH1_9PEZI</name>
<dbReference type="OrthoDB" id="189226at2759"/>
<gene>
    <name evidence="7" type="ORF">K402DRAFT_247042</name>
</gene>
<keyword evidence="5" id="KW-0812">Transmembrane</keyword>
<dbReference type="AlphaFoldDB" id="A0A6G1HAH1"/>
<evidence type="ECO:0000256" key="4">
    <source>
        <dbReference type="SAM" id="MobiDB-lite"/>
    </source>
</evidence>
<sequence length="717" mass="78484">MASNFEDRKKKDFGSGLRLSADNVENHPAGPPKHQGLSQAERAFSVASTFLSGILAINGSQWIGAPLRYINPEYYDAYMSFTKQSFAVLITSMTQWWAPTVVRVSGDASMKGQLQQMPDGSLKCNFPNRLTMMANHQLYTDWLYLWWIAYTNGMHGRIHIILKESLKNIPFLGWGAQFYNFIFVARKWEQDKARFQQHLKKLNNSTYPMWLLIFPEGTNLAKGTREASRKWAEKNGLQDMKHQLLPRSTGLRFCLEQLRDTTPWLYDCTIAYEGVPPGEFGQDIFTLRSSFLEGRPPKSVNMHWRRFHVNDIPIDDDKAFEVWLRNRWREKDYLLEYFVRHNRFPADQDWMIKGAQGKTKEAPFIETQVKSSSWEEFLMIFAPVTAFVMVLFLFYGASSGSLLKQMEQVSAQATQATQDGGNPFGQGHRPRRGSDSSMASSAAASSASAPLAGPVRRGSGGQLVTANGLPIRRFPTMSDIKKMSGKMPEPKPITVQTADGRSIQVTPTQTSEGMKLRAEEEKPKEKIVMVNGVAVRVKDTSTKSAVSAPAKATATAAATSVTAAKPKPATATVNGTTSKVAAKAPRKESGHAPIGSIKKVPPPSTKAKQAAGSQINGTSPSNPQAVKNIKPNPPKPAPKKLAPSSATSSVAGGPRKLQPGSPSKAKQHPVKTPTSTPMAKKGVPVKKAGPVTAANSPAKKNPVANTSTGPPKLSPPS</sequence>
<feature type="compositionally biased region" description="Low complexity" evidence="4">
    <location>
        <begin position="679"/>
        <end position="691"/>
    </location>
</feature>
<dbReference type="PANTHER" id="PTHR10983">
    <property type="entry name" value="1-ACYLGLYCEROL-3-PHOSPHATE ACYLTRANSFERASE-RELATED"/>
    <property type="match status" value="1"/>
</dbReference>
<keyword evidence="8" id="KW-1185">Reference proteome</keyword>
<dbReference type="GO" id="GO:0005783">
    <property type="term" value="C:endoplasmic reticulum"/>
    <property type="evidence" value="ECO:0007669"/>
    <property type="project" value="TreeGrafter"/>
</dbReference>
<keyword evidence="2 7" id="KW-0808">Transferase</keyword>
<dbReference type="SUPFAM" id="SSF69593">
    <property type="entry name" value="Glycerol-3-phosphate (1)-acyltransferase"/>
    <property type="match status" value="1"/>
</dbReference>
<dbReference type="InterPro" id="IPR032098">
    <property type="entry name" value="Acyltransf_C"/>
</dbReference>
<evidence type="ECO:0000256" key="1">
    <source>
        <dbReference type="ARBA" id="ARBA00008655"/>
    </source>
</evidence>
<evidence type="ECO:0000256" key="5">
    <source>
        <dbReference type="SAM" id="Phobius"/>
    </source>
</evidence>
<dbReference type="GO" id="GO:0036149">
    <property type="term" value="P:phosphatidylinositol acyl-chain remodeling"/>
    <property type="evidence" value="ECO:0007669"/>
    <property type="project" value="TreeGrafter"/>
</dbReference>
<organism evidence="7 8">
    <name type="scientific">Aulographum hederae CBS 113979</name>
    <dbReference type="NCBI Taxonomy" id="1176131"/>
    <lineage>
        <taxon>Eukaryota</taxon>
        <taxon>Fungi</taxon>
        <taxon>Dikarya</taxon>
        <taxon>Ascomycota</taxon>
        <taxon>Pezizomycotina</taxon>
        <taxon>Dothideomycetes</taxon>
        <taxon>Pleosporomycetidae</taxon>
        <taxon>Aulographales</taxon>
        <taxon>Aulographaceae</taxon>
    </lineage>
</organism>
<keyword evidence="3 7" id="KW-0012">Acyltransferase</keyword>